<sequence>MNGHKISLPLGKGPAGSKKKPQSALQRLQDDEEHVIDVPRVETITRLETGPPPAKAELTIRGPKDEFGSRKKRMLKARSTQKLSKEDQEAADALLGNGKRTKDDLVIPTEDNAFKRDVQMAVDVAPTLADYERVSVDDIGSALLRGMGWKKGDVIGANRKGVEAELVPTKKRKLTTAIGGSDDRKLGEELGLWGKKAKGNIFNPLLLKDTRTGEKLTAEEVKQRSEEAARVPSSEDVSDRRQPQHEHSYSPERRPRRANGRSGAESDDRSKRRDYSRERGQRKTSREPRRRHGYRERSDSGERGRNSREHGRDSRQQRHDSRERRGDRHKGTRLDSRRDGRHYTQRPPRDRDR</sequence>
<evidence type="ECO:0000313" key="6">
    <source>
        <dbReference type="EMBL" id="KAF2857754.1"/>
    </source>
</evidence>
<dbReference type="GO" id="GO:0005634">
    <property type="term" value="C:nucleus"/>
    <property type="evidence" value="ECO:0007669"/>
    <property type="project" value="UniProtKB-SubCell"/>
</dbReference>
<evidence type="ECO:0000313" key="7">
    <source>
        <dbReference type="Proteomes" id="UP000799421"/>
    </source>
</evidence>
<protein>
    <recommendedName>
        <fullName evidence="5">G-patch domain-containing protein</fullName>
    </recommendedName>
</protein>
<dbReference type="InterPro" id="IPR026822">
    <property type="entry name" value="Spp2/MOS2_G-patch"/>
</dbReference>
<accession>A0A6A7BRC1</accession>
<dbReference type="GO" id="GO:0003676">
    <property type="term" value="F:nucleic acid binding"/>
    <property type="evidence" value="ECO:0007669"/>
    <property type="project" value="InterPro"/>
</dbReference>
<comment type="subcellular location">
    <subcellularLocation>
        <location evidence="1">Nucleus</location>
    </subcellularLocation>
</comment>
<dbReference type="Pfam" id="PF12656">
    <property type="entry name" value="G-patch_2"/>
    <property type="match status" value="1"/>
</dbReference>
<keyword evidence="3" id="KW-0539">Nucleus</keyword>
<dbReference type="InterPro" id="IPR000467">
    <property type="entry name" value="G_patch_dom"/>
</dbReference>
<organism evidence="6 7">
    <name type="scientific">Piedraia hortae CBS 480.64</name>
    <dbReference type="NCBI Taxonomy" id="1314780"/>
    <lineage>
        <taxon>Eukaryota</taxon>
        <taxon>Fungi</taxon>
        <taxon>Dikarya</taxon>
        <taxon>Ascomycota</taxon>
        <taxon>Pezizomycotina</taxon>
        <taxon>Dothideomycetes</taxon>
        <taxon>Dothideomycetidae</taxon>
        <taxon>Capnodiales</taxon>
        <taxon>Piedraiaceae</taxon>
        <taxon>Piedraia</taxon>
    </lineage>
</organism>
<evidence type="ECO:0000256" key="1">
    <source>
        <dbReference type="ARBA" id="ARBA00004123"/>
    </source>
</evidence>
<feature type="region of interest" description="Disordered" evidence="4">
    <location>
        <begin position="217"/>
        <end position="353"/>
    </location>
</feature>
<feature type="compositionally biased region" description="Basic and acidic residues" evidence="4">
    <location>
        <begin position="237"/>
        <end position="253"/>
    </location>
</feature>
<gene>
    <name evidence="6" type="ORF">K470DRAFT_296855</name>
</gene>
<feature type="region of interest" description="Disordered" evidence="4">
    <location>
        <begin position="1"/>
        <end position="32"/>
    </location>
</feature>
<dbReference type="Proteomes" id="UP000799421">
    <property type="component" value="Unassembled WGS sequence"/>
</dbReference>
<evidence type="ECO:0000259" key="5">
    <source>
        <dbReference type="PROSITE" id="PS50174"/>
    </source>
</evidence>
<comment type="similarity">
    <text evidence="2">Belongs to the SPP2 family.</text>
</comment>
<dbReference type="AlphaFoldDB" id="A0A6A7BRC1"/>
<dbReference type="OrthoDB" id="5577072at2759"/>
<feature type="compositionally biased region" description="Basic and acidic residues" evidence="4">
    <location>
        <begin position="295"/>
        <end position="326"/>
    </location>
</feature>
<feature type="compositionally biased region" description="Basic and acidic residues" evidence="4">
    <location>
        <begin position="264"/>
        <end position="287"/>
    </location>
</feature>
<name>A0A6A7BRC1_9PEZI</name>
<keyword evidence="7" id="KW-1185">Reference proteome</keyword>
<feature type="region of interest" description="Disordered" evidence="4">
    <location>
        <begin position="45"/>
        <end position="91"/>
    </location>
</feature>
<feature type="domain" description="G-patch" evidence="5">
    <location>
        <begin position="136"/>
        <end position="183"/>
    </location>
</feature>
<feature type="compositionally biased region" description="Basic and acidic residues" evidence="4">
    <location>
        <begin position="332"/>
        <end position="353"/>
    </location>
</feature>
<evidence type="ECO:0000256" key="2">
    <source>
        <dbReference type="ARBA" id="ARBA00008576"/>
    </source>
</evidence>
<evidence type="ECO:0000256" key="4">
    <source>
        <dbReference type="SAM" id="MobiDB-lite"/>
    </source>
</evidence>
<dbReference type="EMBL" id="MU006028">
    <property type="protein sequence ID" value="KAF2857754.1"/>
    <property type="molecule type" value="Genomic_DNA"/>
</dbReference>
<evidence type="ECO:0000256" key="3">
    <source>
        <dbReference type="ARBA" id="ARBA00023242"/>
    </source>
</evidence>
<proteinExistence type="inferred from homology"/>
<reference evidence="6" key="1">
    <citation type="journal article" date="2020" name="Stud. Mycol.">
        <title>101 Dothideomycetes genomes: a test case for predicting lifestyles and emergence of pathogens.</title>
        <authorList>
            <person name="Haridas S."/>
            <person name="Albert R."/>
            <person name="Binder M."/>
            <person name="Bloem J."/>
            <person name="Labutti K."/>
            <person name="Salamov A."/>
            <person name="Andreopoulos B."/>
            <person name="Baker S."/>
            <person name="Barry K."/>
            <person name="Bills G."/>
            <person name="Bluhm B."/>
            <person name="Cannon C."/>
            <person name="Castanera R."/>
            <person name="Culley D."/>
            <person name="Daum C."/>
            <person name="Ezra D."/>
            <person name="Gonzalez J."/>
            <person name="Henrissat B."/>
            <person name="Kuo A."/>
            <person name="Liang C."/>
            <person name="Lipzen A."/>
            <person name="Lutzoni F."/>
            <person name="Magnuson J."/>
            <person name="Mondo S."/>
            <person name="Nolan M."/>
            <person name="Ohm R."/>
            <person name="Pangilinan J."/>
            <person name="Park H.-J."/>
            <person name="Ramirez L."/>
            <person name="Alfaro M."/>
            <person name="Sun H."/>
            <person name="Tritt A."/>
            <person name="Yoshinaga Y."/>
            <person name="Zwiers L.-H."/>
            <person name="Turgeon B."/>
            <person name="Goodwin S."/>
            <person name="Spatafora J."/>
            <person name="Crous P."/>
            <person name="Grigoriev I."/>
        </authorList>
    </citation>
    <scope>NUCLEOTIDE SEQUENCE</scope>
    <source>
        <strain evidence="6">CBS 480.64</strain>
    </source>
</reference>
<dbReference type="PROSITE" id="PS50174">
    <property type="entry name" value="G_PATCH"/>
    <property type="match status" value="1"/>
</dbReference>
<feature type="compositionally biased region" description="Basic and acidic residues" evidence="4">
    <location>
        <begin position="217"/>
        <end position="229"/>
    </location>
</feature>